<keyword evidence="3" id="KW-0804">Transcription</keyword>
<accession>A0AAU7AQ71</accession>
<dbReference type="GO" id="GO:0003700">
    <property type="term" value="F:DNA-binding transcription factor activity"/>
    <property type="evidence" value="ECO:0007669"/>
    <property type="project" value="TreeGrafter"/>
</dbReference>
<keyword evidence="1" id="KW-0805">Transcription regulation</keyword>
<dbReference type="PANTHER" id="PTHR30055:SF234">
    <property type="entry name" value="HTH-TYPE TRANSCRIPTIONAL REGULATOR BETI"/>
    <property type="match status" value="1"/>
</dbReference>
<sequence>MQANSSVEVDTDPSADRVRRVDARRNLEAIVDAAIPLLTERPRASMQQIASAAGLHRATVHRHFPSRDDLLDELRQRAIDATVAELAAVMDNPSDDPGDTLERATAALIGVGDRFRLYRFTTWRSPAAEETAGVVGEGLMKLLADAQAAGQVRTDLPIEQVGIAFGGLIVAMMPPVGEGSLTATEAARTVRTLLAAPQV</sequence>
<evidence type="ECO:0000256" key="2">
    <source>
        <dbReference type="ARBA" id="ARBA00023125"/>
    </source>
</evidence>
<keyword evidence="2 4" id="KW-0238">DNA-binding</keyword>
<feature type="domain" description="HTH tetR-type" evidence="5">
    <location>
        <begin position="24"/>
        <end position="82"/>
    </location>
</feature>
<dbReference type="PANTHER" id="PTHR30055">
    <property type="entry name" value="HTH-TYPE TRANSCRIPTIONAL REGULATOR RUTR"/>
    <property type="match status" value="1"/>
</dbReference>
<evidence type="ECO:0000259" key="5">
    <source>
        <dbReference type="PROSITE" id="PS50977"/>
    </source>
</evidence>
<dbReference type="Gene3D" id="1.10.357.10">
    <property type="entry name" value="Tetracycline Repressor, domain 2"/>
    <property type="match status" value="1"/>
</dbReference>
<reference evidence="6" key="1">
    <citation type="submission" date="2022-12" db="EMBL/GenBank/DDBJ databases">
        <title>Paraconexibacter alkalitolerans sp. nov. and Baekduia alba sp. nov., isolated from soil and emended description of the genera Paraconexibacter (Chun et al., 2020) and Baekduia (An et al., 2020).</title>
        <authorList>
            <person name="Vieira S."/>
            <person name="Huber K.J."/>
            <person name="Geppert A."/>
            <person name="Wolf J."/>
            <person name="Neumann-Schaal M."/>
            <person name="Muesken M."/>
            <person name="Overmann J."/>
        </authorList>
    </citation>
    <scope>NUCLEOTIDE SEQUENCE</scope>
    <source>
        <strain evidence="6">AEG42_29</strain>
    </source>
</reference>
<evidence type="ECO:0000256" key="3">
    <source>
        <dbReference type="ARBA" id="ARBA00023163"/>
    </source>
</evidence>
<gene>
    <name evidence="6" type="ORF">DSM112329_00552</name>
</gene>
<dbReference type="SUPFAM" id="SSF46689">
    <property type="entry name" value="Homeodomain-like"/>
    <property type="match status" value="1"/>
</dbReference>
<dbReference type="AlphaFoldDB" id="A0AAU7AQ71"/>
<dbReference type="InterPro" id="IPR009057">
    <property type="entry name" value="Homeodomain-like_sf"/>
</dbReference>
<dbReference type="GO" id="GO:0000976">
    <property type="term" value="F:transcription cis-regulatory region binding"/>
    <property type="evidence" value="ECO:0007669"/>
    <property type="project" value="TreeGrafter"/>
</dbReference>
<dbReference type="InterPro" id="IPR050109">
    <property type="entry name" value="HTH-type_TetR-like_transc_reg"/>
</dbReference>
<feature type="DNA-binding region" description="H-T-H motif" evidence="4">
    <location>
        <begin position="45"/>
        <end position="64"/>
    </location>
</feature>
<dbReference type="InterPro" id="IPR001647">
    <property type="entry name" value="HTH_TetR"/>
</dbReference>
<dbReference type="Pfam" id="PF00440">
    <property type="entry name" value="TetR_N"/>
    <property type="match status" value="1"/>
</dbReference>
<protein>
    <recommendedName>
        <fullName evidence="5">HTH tetR-type domain-containing protein</fullName>
    </recommendedName>
</protein>
<dbReference type="PROSITE" id="PS50977">
    <property type="entry name" value="HTH_TETR_2"/>
    <property type="match status" value="1"/>
</dbReference>
<dbReference type="EMBL" id="CP114014">
    <property type="protein sequence ID" value="XAY03732.1"/>
    <property type="molecule type" value="Genomic_DNA"/>
</dbReference>
<evidence type="ECO:0000256" key="1">
    <source>
        <dbReference type="ARBA" id="ARBA00023015"/>
    </source>
</evidence>
<proteinExistence type="predicted"/>
<evidence type="ECO:0000313" key="6">
    <source>
        <dbReference type="EMBL" id="XAY03732.1"/>
    </source>
</evidence>
<organism evidence="6">
    <name type="scientific">Paraconexibacter sp. AEG42_29</name>
    <dbReference type="NCBI Taxonomy" id="2997339"/>
    <lineage>
        <taxon>Bacteria</taxon>
        <taxon>Bacillati</taxon>
        <taxon>Actinomycetota</taxon>
        <taxon>Thermoleophilia</taxon>
        <taxon>Solirubrobacterales</taxon>
        <taxon>Paraconexibacteraceae</taxon>
        <taxon>Paraconexibacter</taxon>
    </lineage>
</organism>
<dbReference type="RefSeq" id="WP_354700284.1">
    <property type="nucleotide sequence ID" value="NZ_CP114014.1"/>
</dbReference>
<dbReference type="KEGG" id="parq:DSM112329_00552"/>
<evidence type="ECO:0000256" key="4">
    <source>
        <dbReference type="PROSITE-ProRule" id="PRU00335"/>
    </source>
</evidence>
<name>A0AAU7AQ71_9ACTN</name>